<dbReference type="InterPro" id="IPR041664">
    <property type="entry name" value="AAA_16"/>
</dbReference>
<dbReference type="SUPFAM" id="SSF48452">
    <property type="entry name" value="TPR-like"/>
    <property type="match status" value="1"/>
</dbReference>
<evidence type="ECO:0000256" key="2">
    <source>
        <dbReference type="ARBA" id="ARBA00022840"/>
    </source>
</evidence>
<dbReference type="OrthoDB" id="5476461at2"/>
<dbReference type="InterPro" id="IPR000792">
    <property type="entry name" value="Tscrpt_reg_LuxR_C"/>
</dbReference>
<dbReference type="SMART" id="SM00421">
    <property type="entry name" value="HTH_LUXR"/>
    <property type="match status" value="1"/>
</dbReference>
<feature type="domain" description="HTH luxR-type" evidence="3">
    <location>
        <begin position="935"/>
        <end position="1000"/>
    </location>
</feature>
<dbReference type="SUPFAM" id="SSF52540">
    <property type="entry name" value="P-loop containing nucleoside triphosphate hydrolases"/>
    <property type="match status" value="1"/>
</dbReference>
<dbReference type="GO" id="GO:0003677">
    <property type="term" value="F:DNA binding"/>
    <property type="evidence" value="ECO:0007669"/>
    <property type="project" value="InterPro"/>
</dbReference>
<dbReference type="Pfam" id="PF00196">
    <property type="entry name" value="GerE"/>
    <property type="match status" value="1"/>
</dbReference>
<evidence type="ECO:0000313" key="5">
    <source>
        <dbReference type="Proteomes" id="UP000243342"/>
    </source>
</evidence>
<dbReference type="InterPro" id="IPR016032">
    <property type="entry name" value="Sig_transdc_resp-reg_C-effctor"/>
</dbReference>
<dbReference type="RefSeq" id="WP_071657275.1">
    <property type="nucleotide sequence ID" value="NZ_MLCF01000077.1"/>
</dbReference>
<reference evidence="4 5" key="1">
    <citation type="submission" date="2016-10" db="EMBL/GenBank/DDBJ databases">
        <title>Genome sequence of Streptomyces gilvigriseus MUSC 26.</title>
        <authorList>
            <person name="Lee L.-H."/>
            <person name="Ser H.-L."/>
        </authorList>
    </citation>
    <scope>NUCLEOTIDE SEQUENCE [LARGE SCALE GENOMIC DNA]</scope>
    <source>
        <strain evidence="4 5">MUSC 26</strain>
    </source>
</reference>
<dbReference type="PANTHER" id="PTHR16305">
    <property type="entry name" value="TESTICULAR SOLUBLE ADENYLYL CYCLASE"/>
    <property type="match status" value="1"/>
</dbReference>
<dbReference type="CDD" id="cd06170">
    <property type="entry name" value="LuxR_C_like"/>
    <property type="match status" value="1"/>
</dbReference>
<dbReference type="AlphaFoldDB" id="A0A1J7C5C3"/>
<sequence length="1006" mass="108658">MSHPHETLFDVPQSVVSPFIGRTEELRTLTDLLDRPSLPQAALLGGDAGIGKTRLLEEFLSRARAAGALTAVGHCIELADGGLPYVPFVSALRALRAALPAEFDAAVAGREAELARLLPELSDPARAAAGDPADSDGRDDDSVGRGRLFELTAQLLRALTAERTLVLALEDLHWSDPSTRQLLGFLVRALGTGRLMLVMTYRSDDIHRRHPLRPFLAELDRLRVVHRLQLAPFSREDTAALLSGLLGGAAEPALVREVFERSEGNAFFAEELLQAIRDGGAEAGLSESLRDLLLVRVERLPESAQLLLRVVAEGGSSVTDRLLAHASGLPEEELIAALRAAIGAHVVEPTDCGGVAGYRFRHALAREAVRDDLLPGERRRLNARYAAVLEADPSLVPCDELAIRLASYWYHAHVPERALPAAMEAARQAGRRSAHSEQLRMLERVLELWEDVPAEARAGVARVDVYGGYPSCGCPGGRDAGHAPGCERAYLDLLGAMVAAAQAAANTERGLRVAGLALSQLAGADPGDAPYRAWFLKEQSRLLRWDRRGNGQAELDAALELVDALPDSEVKAAVLSEGAMHRTLSGRPEVARELAVRALATAERAGSERLLLDTRLRLAMVRFDMGELDDGLDEQRAIREQLLELDPLMYCKWVQNLTDALEYLGRSEEAVLEAQDGLREMARLGYYTRYGHDLTGNLAESLIELGEWGAAEAALEEVDARLPGAAPMHSNHQVMLRAHLQLARGQAAAAADGLARMMARPGEWTWQPQFRVPLYDMRMRTAAALGLAEEERSLLKEALEYPGLWSSGRERYTWPLLARAAEREREPAEREAIAATAARLPRKVPLHDAWAARLAAAQAAGEAPERRAALWGAAEAAFCPLRRPLALAEVRILLAGALGEAGRRPEADERRVLAVEALRGMGACPVAAGAEAGAPSGEGFGLTARERDVLRLVAKGLTNRQIAGELVISAKTASVHVSNILAKLGVSSRGEAAALAHRHGLFPDAA</sequence>
<evidence type="ECO:0000313" key="4">
    <source>
        <dbReference type="EMBL" id="OIV36748.1"/>
    </source>
</evidence>
<dbReference type="PROSITE" id="PS50043">
    <property type="entry name" value="HTH_LUXR_2"/>
    <property type="match status" value="1"/>
</dbReference>
<dbReference type="Gene3D" id="1.10.10.10">
    <property type="entry name" value="Winged helix-like DNA-binding domain superfamily/Winged helix DNA-binding domain"/>
    <property type="match status" value="1"/>
</dbReference>
<dbReference type="InterPro" id="IPR027417">
    <property type="entry name" value="P-loop_NTPase"/>
</dbReference>
<name>A0A1J7C5C3_9ACTN</name>
<keyword evidence="2" id="KW-0067">ATP-binding</keyword>
<dbReference type="SUPFAM" id="SSF46894">
    <property type="entry name" value="C-terminal effector domain of the bipartite response regulators"/>
    <property type="match status" value="1"/>
</dbReference>
<keyword evidence="5" id="KW-1185">Reference proteome</keyword>
<evidence type="ECO:0000259" key="3">
    <source>
        <dbReference type="PROSITE" id="PS50043"/>
    </source>
</evidence>
<dbReference type="InterPro" id="IPR036388">
    <property type="entry name" value="WH-like_DNA-bd_sf"/>
</dbReference>
<gene>
    <name evidence="4" type="ORF">BIV57_14510</name>
</gene>
<dbReference type="GO" id="GO:0006355">
    <property type="term" value="P:regulation of DNA-templated transcription"/>
    <property type="evidence" value="ECO:0007669"/>
    <property type="project" value="InterPro"/>
</dbReference>
<dbReference type="Gene3D" id="3.40.50.300">
    <property type="entry name" value="P-loop containing nucleotide triphosphate hydrolases"/>
    <property type="match status" value="1"/>
</dbReference>
<dbReference type="GO" id="GO:0004016">
    <property type="term" value="F:adenylate cyclase activity"/>
    <property type="evidence" value="ECO:0007669"/>
    <property type="project" value="TreeGrafter"/>
</dbReference>
<dbReference type="InterPro" id="IPR011990">
    <property type="entry name" value="TPR-like_helical_dom_sf"/>
</dbReference>
<dbReference type="PANTHER" id="PTHR16305:SF35">
    <property type="entry name" value="TRANSCRIPTIONAL ACTIVATOR DOMAIN"/>
    <property type="match status" value="1"/>
</dbReference>
<accession>A0A1J7C5C3</accession>
<dbReference type="STRING" id="1428644.BIV57_14510"/>
<dbReference type="Proteomes" id="UP000243342">
    <property type="component" value="Unassembled WGS sequence"/>
</dbReference>
<evidence type="ECO:0000256" key="1">
    <source>
        <dbReference type="ARBA" id="ARBA00022741"/>
    </source>
</evidence>
<organism evidence="4 5">
    <name type="scientific">Mangrovactinospora gilvigrisea</name>
    <dbReference type="NCBI Taxonomy" id="1428644"/>
    <lineage>
        <taxon>Bacteria</taxon>
        <taxon>Bacillati</taxon>
        <taxon>Actinomycetota</taxon>
        <taxon>Actinomycetes</taxon>
        <taxon>Kitasatosporales</taxon>
        <taxon>Streptomycetaceae</taxon>
        <taxon>Mangrovactinospora</taxon>
    </lineage>
</organism>
<dbReference type="Pfam" id="PF13191">
    <property type="entry name" value="AAA_16"/>
    <property type="match status" value="1"/>
</dbReference>
<proteinExistence type="predicted"/>
<dbReference type="GO" id="GO:0005524">
    <property type="term" value="F:ATP binding"/>
    <property type="evidence" value="ECO:0007669"/>
    <property type="project" value="UniProtKB-KW"/>
</dbReference>
<comment type="caution">
    <text evidence="4">The sequence shown here is derived from an EMBL/GenBank/DDBJ whole genome shotgun (WGS) entry which is preliminary data.</text>
</comment>
<dbReference type="PRINTS" id="PR00038">
    <property type="entry name" value="HTHLUXR"/>
</dbReference>
<protein>
    <recommendedName>
        <fullName evidence="3">HTH luxR-type domain-containing protein</fullName>
    </recommendedName>
</protein>
<keyword evidence="1" id="KW-0547">Nucleotide-binding</keyword>
<dbReference type="GO" id="GO:0005737">
    <property type="term" value="C:cytoplasm"/>
    <property type="evidence" value="ECO:0007669"/>
    <property type="project" value="TreeGrafter"/>
</dbReference>
<dbReference type="EMBL" id="MLCF01000077">
    <property type="protein sequence ID" value="OIV36748.1"/>
    <property type="molecule type" value="Genomic_DNA"/>
</dbReference>